<protein>
    <submittedName>
        <fullName evidence="1">Uncharacterized protein</fullName>
    </submittedName>
</protein>
<name>A0A0H4TC19_9BACT</name>
<proteinExistence type="predicted"/>
<reference evidence="1" key="1">
    <citation type="journal article" date="2015" name="ISME J.">
        <title>Aquifer environment selects for microbial species cohorts in sediment and groundwater.</title>
        <authorList>
            <person name="Hug L.A."/>
            <person name="Thomas B.C."/>
            <person name="Brown C.T."/>
            <person name="Frischkorn K.R."/>
            <person name="Williams K.H."/>
            <person name="Tringe S.G."/>
            <person name="Banfield J.F."/>
        </authorList>
    </citation>
    <scope>NUCLEOTIDE SEQUENCE</scope>
</reference>
<dbReference type="AlphaFoldDB" id="A0A0H4TC19"/>
<dbReference type="EMBL" id="KT007081">
    <property type="protein sequence ID" value="AKQ05553.1"/>
    <property type="molecule type" value="Genomic_DNA"/>
</dbReference>
<accession>A0A0H4TC19</accession>
<sequence>ELTARLAYVNFDGTGVTSGFVKTDLRLVDHAVAQGYTSQNPIRVQKNFNDTVTENGSCRLTFNLNEVGVLIAYGE</sequence>
<organism evidence="1">
    <name type="scientific">uncultured Microgenomates bacterium Rifle_16ft_4_minimus_24682</name>
    <dbReference type="NCBI Taxonomy" id="1665111"/>
    <lineage>
        <taxon>Bacteria</taxon>
        <taxon>Candidatus Microgenomatota</taxon>
        <taxon>environmental samples</taxon>
    </lineage>
</organism>
<evidence type="ECO:0000313" key="1">
    <source>
        <dbReference type="EMBL" id="AKQ05553.1"/>
    </source>
</evidence>
<feature type="non-terminal residue" evidence="1">
    <location>
        <position position="1"/>
    </location>
</feature>